<evidence type="ECO:0000313" key="3">
    <source>
        <dbReference type="Proteomes" id="UP000054564"/>
    </source>
</evidence>
<feature type="compositionally biased region" description="Low complexity" evidence="1">
    <location>
        <begin position="1"/>
        <end position="23"/>
    </location>
</feature>
<comment type="caution">
    <text evidence="2">The sequence shown here is derived from an EMBL/GenBank/DDBJ whole genome shotgun (WGS) entry which is preliminary data.</text>
</comment>
<dbReference type="PANTHER" id="PTHR47501">
    <property type="entry name" value="TRANSPOSASE-RELATED"/>
    <property type="match status" value="1"/>
</dbReference>
<protein>
    <submittedName>
        <fullName evidence="2">Uncharacterized protein</fullName>
    </submittedName>
</protein>
<organism evidence="2 3">
    <name type="scientific">Puccinia striiformis f. sp. tritici PST-78</name>
    <dbReference type="NCBI Taxonomy" id="1165861"/>
    <lineage>
        <taxon>Eukaryota</taxon>
        <taxon>Fungi</taxon>
        <taxon>Dikarya</taxon>
        <taxon>Basidiomycota</taxon>
        <taxon>Pucciniomycotina</taxon>
        <taxon>Pucciniomycetes</taxon>
        <taxon>Pucciniales</taxon>
        <taxon>Pucciniaceae</taxon>
        <taxon>Puccinia</taxon>
    </lineage>
</organism>
<dbReference type="EMBL" id="AJIL01000029">
    <property type="protein sequence ID" value="KNF01579.1"/>
    <property type="molecule type" value="Genomic_DNA"/>
</dbReference>
<dbReference type="AlphaFoldDB" id="A0A0L0VQN1"/>
<proteinExistence type="predicted"/>
<evidence type="ECO:0000256" key="1">
    <source>
        <dbReference type="SAM" id="MobiDB-lite"/>
    </source>
</evidence>
<gene>
    <name evidence="2" type="ORF">PSTG_05357</name>
</gene>
<feature type="compositionally biased region" description="Polar residues" evidence="1">
    <location>
        <begin position="32"/>
        <end position="46"/>
    </location>
</feature>
<dbReference type="Proteomes" id="UP000054564">
    <property type="component" value="Unassembled WGS sequence"/>
</dbReference>
<feature type="compositionally biased region" description="Polar residues" evidence="1">
    <location>
        <begin position="88"/>
        <end position="99"/>
    </location>
</feature>
<dbReference type="PANTHER" id="PTHR47501:SF5">
    <property type="entry name" value="HAT C-TERMINAL DIMERISATION DOMAIN-CONTAINING PROTEIN"/>
    <property type="match status" value="1"/>
</dbReference>
<sequence length="340" mass="39238">MARSSQSRSQTPSQPPSCRSTRQIITPARFSQIPTPSDIDSQNSSAFFRARSPQLSQSDNRKRSRKRPSSISTPVKEKPKNQKRNKRTLLTSNNESPSTLIDLVQDSSEENSKITDNKSKKSSPFDKVTDYFEEPHYRNEGNTGEKLMYECKWCRHVYKKSEVAAGCKLPITSQELDKLDVTHHQGTMTEYLKTKAFDLKVFNQLLVMWLVRFSLPWSRIDDFLLWIAFNYVRRGIDLYSRTWAATEAHRLYLNLQAKVVTTLQDLGSKFTLIHDVWTTKGNRHAFMGISVAYITDDWRFVICHLGMKYIASNHKGKLLALPFANILSKFNLENKISFQL</sequence>
<feature type="compositionally biased region" description="Basic and acidic residues" evidence="1">
    <location>
        <begin position="110"/>
        <end position="126"/>
    </location>
</feature>
<evidence type="ECO:0000313" key="2">
    <source>
        <dbReference type="EMBL" id="KNF01579.1"/>
    </source>
</evidence>
<keyword evidence="3" id="KW-1185">Reference proteome</keyword>
<feature type="region of interest" description="Disordered" evidence="1">
    <location>
        <begin position="1"/>
        <end position="126"/>
    </location>
</feature>
<reference evidence="3" key="1">
    <citation type="submission" date="2014-03" db="EMBL/GenBank/DDBJ databases">
        <title>The Genome Sequence of Puccinia striiformis f. sp. tritici PST-78.</title>
        <authorList>
            <consortium name="The Broad Institute Genome Sequencing Platform"/>
            <person name="Cuomo C."/>
            <person name="Hulbert S."/>
            <person name="Chen X."/>
            <person name="Walker B."/>
            <person name="Young S.K."/>
            <person name="Zeng Q."/>
            <person name="Gargeya S."/>
            <person name="Fitzgerald M."/>
            <person name="Haas B."/>
            <person name="Abouelleil A."/>
            <person name="Alvarado L."/>
            <person name="Arachchi H.M."/>
            <person name="Berlin A.M."/>
            <person name="Chapman S.B."/>
            <person name="Goldberg J."/>
            <person name="Griggs A."/>
            <person name="Gujja S."/>
            <person name="Hansen M."/>
            <person name="Howarth C."/>
            <person name="Imamovic A."/>
            <person name="Larimer J."/>
            <person name="McCowan C."/>
            <person name="Montmayeur A."/>
            <person name="Murphy C."/>
            <person name="Neiman D."/>
            <person name="Pearson M."/>
            <person name="Priest M."/>
            <person name="Roberts A."/>
            <person name="Saif S."/>
            <person name="Shea T."/>
            <person name="Sisk P."/>
            <person name="Sykes S."/>
            <person name="Wortman J."/>
            <person name="Nusbaum C."/>
            <person name="Birren B."/>
        </authorList>
    </citation>
    <scope>NUCLEOTIDE SEQUENCE [LARGE SCALE GENOMIC DNA]</scope>
    <source>
        <strain evidence="3">race PST-78</strain>
    </source>
</reference>
<accession>A0A0L0VQN1</accession>
<name>A0A0L0VQN1_9BASI</name>